<keyword evidence="2" id="KW-1185">Reference proteome</keyword>
<sequence>MNWRHLWRYFVSRRSRLIFSANGRWSYQADGRAQERYAKQIHFRLRG</sequence>
<name>G6Y870_9HYPH</name>
<reference evidence="1 2" key="1">
    <citation type="journal article" date="2012" name="J. Bacteriol.">
        <title>Draft Genome Sequence of Plant Growth-Promoting Rhizobium Mesorhizobium amorphae, Isolated from Zinc-Lead Mine Tailings.</title>
        <authorList>
            <person name="Hao X."/>
            <person name="Lin Y."/>
            <person name="Johnstone L."/>
            <person name="Baltrus D.A."/>
            <person name="Miller S.J."/>
            <person name="Wei G."/>
            <person name="Rensing C."/>
        </authorList>
    </citation>
    <scope>NUCLEOTIDE SEQUENCE [LARGE SCALE GENOMIC DNA]</scope>
    <source>
        <strain evidence="1 2">CCNWGS0123</strain>
    </source>
</reference>
<evidence type="ECO:0000313" key="2">
    <source>
        <dbReference type="Proteomes" id="UP000002949"/>
    </source>
</evidence>
<protein>
    <submittedName>
        <fullName evidence="1">Uncharacterized protein</fullName>
    </submittedName>
</protein>
<organism evidence="1 2">
    <name type="scientific">Mesorhizobium amorphae CCNWGS0123</name>
    <dbReference type="NCBI Taxonomy" id="1082933"/>
    <lineage>
        <taxon>Bacteria</taxon>
        <taxon>Pseudomonadati</taxon>
        <taxon>Pseudomonadota</taxon>
        <taxon>Alphaproteobacteria</taxon>
        <taxon>Hyphomicrobiales</taxon>
        <taxon>Phyllobacteriaceae</taxon>
        <taxon>Mesorhizobium</taxon>
    </lineage>
</organism>
<gene>
    <name evidence="1" type="ORF">MEA186_10684</name>
</gene>
<proteinExistence type="predicted"/>
<dbReference type="EMBL" id="AGSN01000086">
    <property type="protein sequence ID" value="EHH12108.1"/>
    <property type="molecule type" value="Genomic_DNA"/>
</dbReference>
<accession>G6Y870</accession>
<evidence type="ECO:0000313" key="1">
    <source>
        <dbReference type="EMBL" id="EHH12108.1"/>
    </source>
</evidence>
<dbReference type="AlphaFoldDB" id="G6Y870"/>
<dbReference type="Proteomes" id="UP000002949">
    <property type="component" value="Unassembled WGS sequence"/>
</dbReference>